<accession>A0A8J5BZZ7</accession>
<reference evidence="1 2" key="1">
    <citation type="submission" date="2020-08" db="EMBL/GenBank/DDBJ databases">
        <title>Plant Genome Project.</title>
        <authorList>
            <person name="Zhang R.-G."/>
        </authorList>
    </citation>
    <scope>NUCLEOTIDE SEQUENCE [LARGE SCALE GENOMIC DNA]</scope>
    <source>
        <tissue evidence="1">Rhizome</tissue>
    </source>
</reference>
<dbReference type="PANTHER" id="PTHR31009">
    <property type="entry name" value="S-ADENOSYL-L-METHIONINE:CARBOXYL METHYLTRANSFERASE FAMILY PROTEIN"/>
    <property type="match status" value="1"/>
</dbReference>
<dbReference type="EMBL" id="JACMSC010000179">
    <property type="protein sequence ID" value="KAG6466359.1"/>
    <property type="molecule type" value="Genomic_DNA"/>
</dbReference>
<dbReference type="InterPro" id="IPR005299">
    <property type="entry name" value="MeTrfase_7"/>
</dbReference>
<dbReference type="Proteomes" id="UP000734854">
    <property type="component" value="Unassembled WGS sequence"/>
</dbReference>
<dbReference type="GO" id="GO:0008168">
    <property type="term" value="F:methyltransferase activity"/>
    <property type="evidence" value="ECO:0007669"/>
    <property type="project" value="InterPro"/>
</dbReference>
<gene>
    <name evidence="1" type="ORF">ZIOFF_075850</name>
</gene>
<dbReference type="OrthoDB" id="1872732at2759"/>
<organism evidence="1 2">
    <name type="scientific">Zingiber officinale</name>
    <name type="common">Ginger</name>
    <name type="synonym">Amomum zingiber</name>
    <dbReference type="NCBI Taxonomy" id="94328"/>
    <lineage>
        <taxon>Eukaryota</taxon>
        <taxon>Viridiplantae</taxon>
        <taxon>Streptophyta</taxon>
        <taxon>Embryophyta</taxon>
        <taxon>Tracheophyta</taxon>
        <taxon>Spermatophyta</taxon>
        <taxon>Magnoliopsida</taxon>
        <taxon>Liliopsida</taxon>
        <taxon>Zingiberales</taxon>
        <taxon>Zingiberaceae</taxon>
        <taxon>Zingiber</taxon>
    </lineage>
</organism>
<evidence type="ECO:0000313" key="2">
    <source>
        <dbReference type="Proteomes" id="UP000734854"/>
    </source>
</evidence>
<evidence type="ECO:0000313" key="1">
    <source>
        <dbReference type="EMBL" id="KAG6466359.1"/>
    </source>
</evidence>
<comment type="caution">
    <text evidence="1">The sequence shown here is derived from an EMBL/GenBank/DDBJ whole genome shotgun (WGS) entry which is preliminary data.</text>
</comment>
<protein>
    <submittedName>
        <fullName evidence="1">Uncharacterized protein</fullName>
    </submittedName>
</protein>
<sequence>MAMEQVLHMAGGSGETSYAANSKFQEKSLRMIMPMMDLAIEEVCKSLPTERSMVVVDLGCSTGSNTFLVVSEVLKVVGNAVAVRNTTNDPLPLEIQFYLNDLPGNDFNQVFRSLDQFKQQVKEQMISSLVPYYYIAGLPGTFHGRLLPHQSVHFFNSSMSVQFLSQMPQGIEGMNKKNIYIAKSSPPQVLKVYQEQFQRDFSCFLECRHAELDGRAGRMLLSLPGRKNHGQPYQGFAFLFQLLAQALYDLVLEGKIAEEKLDNFNMPFYCPSMEEMAKMIESQGLFVVERAETFEMNWDPADESSDDDQLDFDDAARSGKNIAKYVRAGFAGLLARQFGEEVIDEAFSRYAANISKHLLREKTKHFILFILLKKRGV</sequence>
<proteinExistence type="predicted"/>
<name>A0A8J5BZZ7_ZINOF</name>
<dbReference type="AlphaFoldDB" id="A0A8J5BZZ7"/>
<dbReference type="Pfam" id="PF03492">
    <property type="entry name" value="Methyltransf_7"/>
    <property type="match status" value="1"/>
</dbReference>
<keyword evidence="2" id="KW-1185">Reference proteome</keyword>